<comment type="caution">
    <text evidence="2">The sequence shown here is derived from an EMBL/GenBank/DDBJ whole genome shotgun (WGS) entry which is preliminary data.</text>
</comment>
<reference evidence="2 3" key="1">
    <citation type="submission" date="2022-05" db="EMBL/GenBank/DDBJ databases">
        <authorList>
            <consortium name="Genoscope - CEA"/>
            <person name="William W."/>
        </authorList>
    </citation>
    <scope>NUCLEOTIDE SEQUENCE [LARGE SCALE GENOMIC DNA]</scope>
</reference>
<keyword evidence="3" id="KW-1185">Reference proteome</keyword>
<accession>A0ABN8Q0K3</accession>
<protein>
    <submittedName>
        <fullName evidence="2">Uncharacterized protein</fullName>
    </submittedName>
</protein>
<feature type="region of interest" description="Disordered" evidence="1">
    <location>
        <begin position="1"/>
        <end position="25"/>
    </location>
</feature>
<sequence>MGQEPRGGEVPGRGGDLRDRLNAKRRKCGTTPILTYKEGEVEMDHDLDLVSPDFDLLDNLRSYLHGPTSPDETSEYDVRLDQPVEETSTSEDGRIVEISLPRGAQGPEAQKKLTSAFPHFRAKARQSHGHSNPPFQVLVTDKSARNNLVPANPPTHGFTARELHKVA</sequence>
<dbReference type="EMBL" id="CALNXI010001072">
    <property type="protein sequence ID" value="CAH3154137.1"/>
    <property type="molecule type" value="Genomic_DNA"/>
</dbReference>
<name>A0ABN8Q0K3_9CNID</name>
<evidence type="ECO:0000313" key="3">
    <source>
        <dbReference type="Proteomes" id="UP001159427"/>
    </source>
</evidence>
<organism evidence="2 3">
    <name type="scientific">Porites evermanni</name>
    <dbReference type="NCBI Taxonomy" id="104178"/>
    <lineage>
        <taxon>Eukaryota</taxon>
        <taxon>Metazoa</taxon>
        <taxon>Cnidaria</taxon>
        <taxon>Anthozoa</taxon>
        <taxon>Hexacorallia</taxon>
        <taxon>Scleractinia</taxon>
        <taxon>Fungiina</taxon>
        <taxon>Poritidae</taxon>
        <taxon>Porites</taxon>
    </lineage>
</organism>
<evidence type="ECO:0000256" key="1">
    <source>
        <dbReference type="SAM" id="MobiDB-lite"/>
    </source>
</evidence>
<proteinExistence type="predicted"/>
<dbReference type="Proteomes" id="UP001159427">
    <property type="component" value="Unassembled WGS sequence"/>
</dbReference>
<evidence type="ECO:0000313" key="2">
    <source>
        <dbReference type="EMBL" id="CAH3154137.1"/>
    </source>
</evidence>
<gene>
    <name evidence="2" type="ORF">PEVE_00001332</name>
</gene>